<proteinExistence type="predicted"/>
<dbReference type="AlphaFoldDB" id="X1GHQ8"/>
<protein>
    <submittedName>
        <fullName evidence="2">Uncharacterized protein</fullName>
    </submittedName>
</protein>
<accession>X1GHQ8</accession>
<comment type="caution">
    <text evidence="2">The sequence shown here is derived from an EMBL/GenBank/DDBJ whole genome shotgun (WGS) entry which is preliminary data.</text>
</comment>
<keyword evidence="1" id="KW-0472">Membrane</keyword>
<dbReference type="EMBL" id="BARU01013033">
    <property type="protein sequence ID" value="GAH32538.1"/>
    <property type="molecule type" value="Genomic_DNA"/>
</dbReference>
<organism evidence="2">
    <name type="scientific">marine sediment metagenome</name>
    <dbReference type="NCBI Taxonomy" id="412755"/>
    <lineage>
        <taxon>unclassified sequences</taxon>
        <taxon>metagenomes</taxon>
        <taxon>ecological metagenomes</taxon>
    </lineage>
</organism>
<gene>
    <name evidence="2" type="ORF">S03H2_23752</name>
</gene>
<sequence length="160" mass="18504">TEKKKVFHSYSDDLNAEIQVYSLEEIFAEKIRALIQRTRARDLYDAGMLYDLINKNKVLQILDEKFDFKGVILDISSLTKRKDDFSNAWDASLNHQLKVIPDFEIFFNSRCGNTIFPCFFFYLLRTNHSSSPNIFSSRFIISLHLALFGAFSGIVGSSKR</sequence>
<keyword evidence="1" id="KW-1133">Transmembrane helix</keyword>
<dbReference type="Pfam" id="PF08843">
    <property type="entry name" value="AbiEii"/>
    <property type="match status" value="1"/>
</dbReference>
<keyword evidence="1" id="KW-0812">Transmembrane</keyword>
<name>X1GHQ8_9ZZZZ</name>
<dbReference type="InterPro" id="IPR014942">
    <property type="entry name" value="AbiEii"/>
</dbReference>
<evidence type="ECO:0000313" key="2">
    <source>
        <dbReference type="EMBL" id="GAH32538.1"/>
    </source>
</evidence>
<feature type="transmembrane region" description="Helical" evidence="1">
    <location>
        <begin position="105"/>
        <end position="123"/>
    </location>
</feature>
<feature type="non-terminal residue" evidence="2">
    <location>
        <position position="1"/>
    </location>
</feature>
<feature type="transmembrane region" description="Helical" evidence="1">
    <location>
        <begin position="135"/>
        <end position="155"/>
    </location>
</feature>
<evidence type="ECO:0000256" key="1">
    <source>
        <dbReference type="SAM" id="Phobius"/>
    </source>
</evidence>
<reference evidence="2" key="1">
    <citation type="journal article" date="2014" name="Front. Microbiol.">
        <title>High frequency of phylogenetically diverse reductive dehalogenase-homologous genes in deep subseafloor sedimentary metagenomes.</title>
        <authorList>
            <person name="Kawai M."/>
            <person name="Futagami T."/>
            <person name="Toyoda A."/>
            <person name="Takaki Y."/>
            <person name="Nishi S."/>
            <person name="Hori S."/>
            <person name="Arai W."/>
            <person name="Tsubouchi T."/>
            <person name="Morono Y."/>
            <person name="Uchiyama I."/>
            <person name="Ito T."/>
            <person name="Fujiyama A."/>
            <person name="Inagaki F."/>
            <person name="Takami H."/>
        </authorList>
    </citation>
    <scope>NUCLEOTIDE SEQUENCE</scope>
    <source>
        <strain evidence="2">Expedition CK06-06</strain>
    </source>
</reference>